<gene>
    <name evidence="1" type="ORF">CMU51_08955</name>
</gene>
<protein>
    <submittedName>
        <fullName evidence="1">Uncharacterized protein</fullName>
    </submittedName>
</protein>
<comment type="caution">
    <text evidence="1">The sequence shown here is derived from an EMBL/GenBank/DDBJ whole genome shotgun (WGS) entry which is preliminary data.</text>
</comment>
<evidence type="ECO:0000313" key="2">
    <source>
        <dbReference type="Proteomes" id="UP001189000"/>
    </source>
</evidence>
<reference evidence="1" key="1">
    <citation type="submission" date="2023-02" db="EMBL/GenBank/DDBJ databases">
        <title>Elizabethkingia anophelis draft genomes.</title>
        <authorList>
            <person name="Nicholson A.C."/>
            <person name="Whitney A.M."/>
            <person name="Humrighouse B.W."/>
            <person name="Villarma A."/>
            <person name="Bell M."/>
            <person name="Mcquiston J."/>
        </authorList>
    </citation>
    <scope>NUCLEOTIDE SEQUENCE</scope>
    <source>
        <strain evidence="1">B4955</strain>
    </source>
</reference>
<dbReference type="AlphaFoldDB" id="A0AAE4NYC0"/>
<name>A0AAE4NYC0_9FLAO</name>
<dbReference type="EMBL" id="NWGY01000010">
    <property type="protein sequence ID" value="MDV3664185.1"/>
    <property type="molecule type" value="Genomic_DNA"/>
</dbReference>
<accession>A0AAE4NYC0</accession>
<dbReference type="Proteomes" id="UP001189000">
    <property type="component" value="Unassembled WGS sequence"/>
</dbReference>
<proteinExistence type="predicted"/>
<evidence type="ECO:0000313" key="1">
    <source>
        <dbReference type="EMBL" id="MDV3664185.1"/>
    </source>
</evidence>
<organism evidence="1 2">
    <name type="scientific">Elizabethkingia anophelis</name>
    <dbReference type="NCBI Taxonomy" id="1117645"/>
    <lineage>
        <taxon>Bacteria</taxon>
        <taxon>Pseudomonadati</taxon>
        <taxon>Bacteroidota</taxon>
        <taxon>Flavobacteriia</taxon>
        <taxon>Flavobacteriales</taxon>
        <taxon>Weeksellaceae</taxon>
        <taxon>Elizabethkingia</taxon>
    </lineage>
</organism>
<sequence>MKNDIYRYLKFRLGEEYCNFEFEVIPLPPYEILENSLILEPYEYFGEISEIFGFRIKHIILYFNADILMKVELKIKGNKIIHIKTELDNLKNKALPSIMFLEIWYNQEEDFTVLVYQNRVLNGKQGFL</sequence>